<dbReference type="InterPro" id="IPR003423">
    <property type="entry name" value="OMP_efflux"/>
</dbReference>
<keyword evidence="5" id="KW-0812">Transmembrane</keyword>
<dbReference type="Pfam" id="PF02321">
    <property type="entry name" value="OEP"/>
    <property type="match status" value="2"/>
</dbReference>
<dbReference type="GO" id="GO:0009279">
    <property type="term" value="C:cell outer membrane"/>
    <property type="evidence" value="ECO:0007669"/>
    <property type="project" value="UniProtKB-SubCell"/>
</dbReference>
<dbReference type="Proteomes" id="UP000823635">
    <property type="component" value="Unassembled WGS sequence"/>
</dbReference>
<evidence type="ECO:0000256" key="1">
    <source>
        <dbReference type="ARBA" id="ARBA00004442"/>
    </source>
</evidence>
<keyword evidence="8" id="KW-0732">Signal</keyword>
<keyword evidence="3" id="KW-0813">Transport</keyword>
<reference evidence="9" key="1">
    <citation type="submission" date="2020-10" db="EMBL/GenBank/DDBJ databases">
        <authorList>
            <person name="Gilroy R."/>
        </authorList>
    </citation>
    <scope>NUCLEOTIDE SEQUENCE</scope>
    <source>
        <strain evidence="9">15467</strain>
    </source>
</reference>
<dbReference type="GO" id="GO:0015562">
    <property type="term" value="F:efflux transmembrane transporter activity"/>
    <property type="evidence" value="ECO:0007669"/>
    <property type="project" value="InterPro"/>
</dbReference>
<dbReference type="AlphaFoldDB" id="A0A9D9GZH0"/>
<gene>
    <name evidence="9" type="ORF">IAC68_07130</name>
</gene>
<dbReference type="EMBL" id="JADINB010000151">
    <property type="protein sequence ID" value="MBO8429683.1"/>
    <property type="molecule type" value="Genomic_DNA"/>
</dbReference>
<dbReference type="PANTHER" id="PTHR30026">
    <property type="entry name" value="OUTER MEMBRANE PROTEIN TOLC"/>
    <property type="match status" value="1"/>
</dbReference>
<dbReference type="GO" id="GO:1990281">
    <property type="term" value="C:efflux pump complex"/>
    <property type="evidence" value="ECO:0007669"/>
    <property type="project" value="TreeGrafter"/>
</dbReference>
<keyword evidence="6" id="KW-0472">Membrane</keyword>
<evidence type="ECO:0000256" key="6">
    <source>
        <dbReference type="ARBA" id="ARBA00023136"/>
    </source>
</evidence>
<evidence type="ECO:0000256" key="4">
    <source>
        <dbReference type="ARBA" id="ARBA00022452"/>
    </source>
</evidence>
<evidence type="ECO:0000256" key="5">
    <source>
        <dbReference type="ARBA" id="ARBA00022692"/>
    </source>
</evidence>
<evidence type="ECO:0000256" key="7">
    <source>
        <dbReference type="ARBA" id="ARBA00023237"/>
    </source>
</evidence>
<sequence>MKKGVFKVLFAGAVASLVALPLRAQESELDLTLEDALEIALSENLTVKVADMEVTKTGYARKGTYAALFPQVNFSADYQRTIKKQVMYMEDQSFAVGRDNTWSTGFTATMPLISVELWKSIQVTAVNVELAVEQARSSRQDLIEQVQQSFYATLLANDLYAVYKENYENARMDYEDVKEKYENGTVAKYDLITAEVAMNNAAPAMYDAQNNIVLCEWRLKALMGINLDTEINCTGSLLDFSDTMKELSMNEAITLENNSSLKQLELQQESLHKTYQQQLAAYYPSLNLSLSYLWTAMEDNFKFNQYKWNPYSIGGITLSIPIFSGGQRYNAVKQTRIQQDQLALQRENTARELEVAVRQSLSSMNTCVQQFSAAEKSVEGAQVGYDIAQKRYDVGSGTFLELQDSKLALLQAKLNLNQSIYDYLVAKSTLDKTLGINDKGLVDNNSTNLNK</sequence>
<keyword evidence="4" id="KW-1134">Transmembrane beta strand</keyword>
<organism evidence="9 10">
    <name type="scientific">Candidatus Egerieousia excrementavium</name>
    <dbReference type="NCBI Taxonomy" id="2840778"/>
    <lineage>
        <taxon>Bacteria</taxon>
        <taxon>Pseudomonadati</taxon>
        <taxon>Bacteroidota</taxon>
        <taxon>Bacteroidia</taxon>
        <taxon>Bacteroidales</taxon>
        <taxon>Candidatus Egerieousia</taxon>
    </lineage>
</organism>
<evidence type="ECO:0000313" key="9">
    <source>
        <dbReference type="EMBL" id="MBO8429683.1"/>
    </source>
</evidence>
<feature type="signal peptide" evidence="8">
    <location>
        <begin position="1"/>
        <end position="24"/>
    </location>
</feature>
<reference evidence="9" key="2">
    <citation type="journal article" date="2021" name="PeerJ">
        <title>Extensive microbial diversity within the chicken gut microbiome revealed by metagenomics and culture.</title>
        <authorList>
            <person name="Gilroy R."/>
            <person name="Ravi A."/>
            <person name="Getino M."/>
            <person name="Pursley I."/>
            <person name="Horton D.L."/>
            <person name="Alikhan N.F."/>
            <person name="Baker D."/>
            <person name="Gharbi K."/>
            <person name="Hall N."/>
            <person name="Watson M."/>
            <person name="Adriaenssens E.M."/>
            <person name="Foster-Nyarko E."/>
            <person name="Jarju S."/>
            <person name="Secka A."/>
            <person name="Antonio M."/>
            <person name="Oren A."/>
            <person name="Chaudhuri R.R."/>
            <person name="La Ragione R."/>
            <person name="Hildebrand F."/>
            <person name="Pallen M.J."/>
        </authorList>
    </citation>
    <scope>NUCLEOTIDE SEQUENCE</scope>
    <source>
        <strain evidence="9">15467</strain>
    </source>
</reference>
<accession>A0A9D9GZH0</accession>
<dbReference type="PANTHER" id="PTHR30026:SF20">
    <property type="entry name" value="OUTER MEMBRANE PROTEIN TOLC"/>
    <property type="match status" value="1"/>
</dbReference>
<comment type="subcellular location">
    <subcellularLocation>
        <location evidence="1">Cell outer membrane</location>
    </subcellularLocation>
</comment>
<dbReference type="Gene3D" id="1.20.1600.10">
    <property type="entry name" value="Outer membrane efflux proteins (OEP)"/>
    <property type="match status" value="1"/>
</dbReference>
<dbReference type="InterPro" id="IPR051906">
    <property type="entry name" value="TolC-like"/>
</dbReference>
<name>A0A9D9GZH0_9BACT</name>
<comment type="similarity">
    <text evidence="2">Belongs to the outer membrane factor (OMF) (TC 1.B.17) family.</text>
</comment>
<keyword evidence="7" id="KW-0998">Cell outer membrane</keyword>
<evidence type="ECO:0000313" key="10">
    <source>
        <dbReference type="Proteomes" id="UP000823635"/>
    </source>
</evidence>
<evidence type="ECO:0000256" key="3">
    <source>
        <dbReference type="ARBA" id="ARBA00022448"/>
    </source>
</evidence>
<dbReference type="SUPFAM" id="SSF56954">
    <property type="entry name" value="Outer membrane efflux proteins (OEP)"/>
    <property type="match status" value="1"/>
</dbReference>
<evidence type="ECO:0000256" key="8">
    <source>
        <dbReference type="SAM" id="SignalP"/>
    </source>
</evidence>
<evidence type="ECO:0000256" key="2">
    <source>
        <dbReference type="ARBA" id="ARBA00007613"/>
    </source>
</evidence>
<feature type="chain" id="PRO_5039083697" evidence="8">
    <location>
        <begin position="25"/>
        <end position="451"/>
    </location>
</feature>
<dbReference type="GO" id="GO:0015288">
    <property type="term" value="F:porin activity"/>
    <property type="evidence" value="ECO:0007669"/>
    <property type="project" value="TreeGrafter"/>
</dbReference>
<proteinExistence type="inferred from homology"/>
<protein>
    <submittedName>
        <fullName evidence="9">TolC family protein</fullName>
    </submittedName>
</protein>
<comment type="caution">
    <text evidence="9">The sequence shown here is derived from an EMBL/GenBank/DDBJ whole genome shotgun (WGS) entry which is preliminary data.</text>
</comment>